<accession>A0A3S9HGW2</accession>
<evidence type="ECO:0000313" key="1">
    <source>
        <dbReference type="EMBL" id="AZP11340.1"/>
    </source>
</evidence>
<evidence type="ECO:0000313" key="2">
    <source>
        <dbReference type="Proteomes" id="UP000275663"/>
    </source>
</evidence>
<keyword evidence="2" id="KW-1185">Reference proteome</keyword>
<proteinExistence type="predicted"/>
<dbReference type="Pfam" id="PF19875">
    <property type="entry name" value="DUF6348"/>
    <property type="match status" value="1"/>
</dbReference>
<dbReference type="EMBL" id="CP034464">
    <property type="protein sequence ID" value="AZP11340.1"/>
    <property type="molecule type" value="Genomic_DNA"/>
</dbReference>
<protein>
    <submittedName>
        <fullName evidence="1">Uncharacterized protein</fullName>
    </submittedName>
</protein>
<dbReference type="KEGG" id="upv:EJN92_04570"/>
<dbReference type="OrthoDB" id="6020951at2"/>
<dbReference type="AlphaFoldDB" id="A0A3S9HGW2"/>
<reference evidence="1 2" key="1">
    <citation type="journal article" date="2011" name="Int. J. Syst. Evol. Microbiol.">
        <title>Description of Undibacterium oligocarboniphilum sp. nov., isolated from purified water, and Undibacterium pigrum strain CCUG 49012 as the type strain of Undibacterium parvum sp. nov., and emended descriptions of the genus Undibacterium and the species Undibacterium pigrum.</title>
        <authorList>
            <person name="Eder W."/>
            <person name="Wanner G."/>
            <person name="Ludwig W."/>
            <person name="Busse H.J."/>
            <person name="Ziemke-Kageler F."/>
            <person name="Lang E."/>
        </authorList>
    </citation>
    <scope>NUCLEOTIDE SEQUENCE [LARGE SCALE GENOMIC DNA]</scope>
    <source>
        <strain evidence="1 2">DSM 23061</strain>
    </source>
</reference>
<gene>
    <name evidence="1" type="ORF">EJN92_04570</name>
</gene>
<dbReference type="RefSeq" id="WP_126126728.1">
    <property type="nucleotide sequence ID" value="NZ_CP034464.1"/>
</dbReference>
<sequence length="283" mass="30645">MSLITIFNSFKKKLSANAKSPVAGAASSSAAAAVPVADPALMQALADLLLLEGIEFAWHATGLRLSSGLLLQVEPIESITLADGRVRTCTKMYVAHPDFFPNGIAEYQHAIGVSEAAAIAEGFRAWTQMDLVVLTDATRETPLDCTVIEMSVVAGDESDGKSLYRQVLLGPVAHLATLPASAAELHPFCPCCLFTESTAALHDLLQSQEFLGLRMFVSRDSQDKLAVDCRVNGEDFGAVQASLTEYARNWPQRGLEFRKQYLVMRSIRRKTSAQPQVENASQS</sequence>
<name>A0A3S9HGW2_9BURK</name>
<dbReference type="InterPro" id="IPR045929">
    <property type="entry name" value="DUF6348"/>
</dbReference>
<dbReference type="Proteomes" id="UP000275663">
    <property type="component" value="Chromosome"/>
</dbReference>
<organism evidence="1 2">
    <name type="scientific">Undibacterium parvum</name>
    <dbReference type="NCBI Taxonomy" id="401471"/>
    <lineage>
        <taxon>Bacteria</taxon>
        <taxon>Pseudomonadati</taxon>
        <taxon>Pseudomonadota</taxon>
        <taxon>Betaproteobacteria</taxon>
        <taxon>Burkholderiales</taxon>
        <taxon>Oxalobacteraceae</taxon>
        <taxon>Undibacterium</taxon>
    </lineage>
</organism>